<feature type="domain" description="Beta-hexosaminidase bacterial type N-terminal" evidence="4">
    <location>
        <begin position="27"/>
        <end position="171"/>
    </location>
</feature>
<feature type="region of interest" description="Disordered" evidence="3">
    <location>
        <begin position="178"/>
        <end position="199"/>
    </location>
</feature>
<dbReference type="EMBL" id="OMOD01000140">
    <property type="protein sequence ID" value="SPF42422.1"/>
    <property type="molecule type" value="Genomic_DNA"/>
</dbReference>
<dbReference type="InterPro" id="IPR029018">
    <property type="entry name" value="Hex-like_dom2"/>
</dbReference>
<evidence type="ECO:0000259" key="4">
    <source>
        <dbReference type="Pfam" id="PF02838"/>
    </source>
</evidence>
<dbReference type="Gene3D" id="3.30.379.10">
    <property type="entry name" value="Chitobiase/beta-hexosaminidase domain 2-like"/>
    <property type="match status" value="1"/>
</dbReference>
<evidence type="ECO:0000313" key="6">
    <source>
        <dbReference type="Proteomes" id="UP000238701"/>
    </source>
</evidence>
<proteinExistence type="predicted"/>
<evidence type="ECO:0000256" key="2">
    <source>
        <dbReference type="ARBA" id="ARBA00023295"/>
    </source>
</evidence>
<feature type="compositionally biased region" description="Polar residues" evidence="3">
    <location>
        <begin position="183"/>
        <end position="192"/>
    </location>
</feature>
<evidence type="ECO:0000256" key="1">
    <source>
        <dbReference type="ARBA" id="ARBA00022801"/>
    </source>
</evidence>
<protein>
    <recommendedName>
        <fullName evidence="4">Beta-hexosaminidase bacterial type N-terminal domain-containing protein</fullName>
    </recommendedName>
</protein>
<dbReference type="AlphaFoldDB" id="A0A2U3KS24"/>
<name>A0A2U3KS24_9BACT</name>
<accession>A0A2U3KS24</accession>
<organism evidence="5 6">
    <name type="scientific">Candidatus Sulfotelmatobacter kueseliae</name>
    <dbReference type="NCBI Taxonomy" id="2042962"/>
    <lineage>
        <taxon>Bacteria</taxon>
        <taxon>Pseudomonadati</taxon>
        <taxon>Acidobacteriota</taxon>
        <taxon>Terriglobia</taxon>
        <taxon>Terriglobales</taxon>
        <taxon>Candidatus Korobacteraceae</taxon>
        <taxon>Candidatus Sulfotelmatobacter</taxon>
    </lineage>
</organism>
<dbReference type="Pfam" id="PF02838">
    <property type="entry name" value="Glyco_hydro_20b"/>
    <property type="match status" value="1"/>
</dbReference>
<reference evidence="6" key="1">
    <citation type="submission" date="2018-02" db="EMBL/GenBank/DDBJ databases">
        <authorList>
            <person name="Hausmann B."/>
        </authorList>
    </citation>
    <scope>NUCLEOTIDE SEQUENCE [LARGE SCALE GENOMIC DNA]</scope>
    <source>
        <strain evidence="6">Peat soil MAG SbA1</strain>
    </source>
</reference>
<evidence type="ECO:0000256" key="3">
    <source>
        <dbReference type="SAM" id="MobiDB-lite"/>
    </source>
</evidence>
<dbReference type="GO" id="GO:0016798">
    <property type="term" value="F:hydrolase activity, acting on glycosyl bonds"/>
    <property type="evidence" value="ECO:0007669"/>
    <property type="project" value="UniProtKB-KW"/>
</dbReference>
<evidence type="ECO:0000313" key="5">
    <source>
        <dbReference type="EMBL" id="SPF42422.1"/>
    </source>
</evidence>
<gene>
    <name evidence="5" type="ORF">SBA1_460019</name>
</gene>
<dbReference type="SUPFAM" id="SSF55545">
    <property type="entry name" value="beta-N-acetylhexosaminidase-like domain"/>
    <property type="match status" value="1"/>
</dbReference>
<keyword evidence="2" id="KW-0326">Glycosidase</keyword>
<dbReference type="GO" id="GO:0005975">
    <property type="term" value="P:carbohydrate metabolic process"/>
    <property type="evidence" value="ECO:0007669"/>
    <property type="project" value="UniProtKB-ARBA"/>
</dbReference>
<dbReference type="InterPro" id="IPR015882">
    <property type="entry name" value="HEX_bac_N"/>
</dbReference>
<sequence>MSRWLIMFALLPALFALDSEPRPQLKLEPAPKEVRLRDGGFHVGPRTKIFVQLGHQSEDRIAAETLAEQVADQSGLQLDILGMKAAGRAEGGAIVLARLQDKRVRRFLAAKGLKADEAVGEDGYLLFSDKSHLIVAARSGQGLFYGVQTLRQLLRPAVNGLICPAVGIRDWPSLEKAEHPNLSRETTTSFSMNFRGPGA</sequence>
<keyword evidence="1" id="KW-0378">Hydrolase</keyword>
<dbReference type="Proteomes" id="UP000238701">
    <property type="component" value="Unassembled WGS sequence"/>
</dbReference>